<comment type="subcellular location">
    <subcellularLocation>
        <location evidence="1">Cell membrane</location>
        <topology evidence="1">Multi-pass membrane protein</topology>
    </subcellularLocation>
</comment>
<dbReference type="RefSeq" id="WP_079723675.1">
    <property type="nucleotide sequence ID" value="NZ_BMCL01000002.1"/>
</dbReference>
<keyword evidence="10" id="KW-1185">Reference proteome</keyword>
<dbReference type="Pfam" id="PF02687">
    <property type="entry name" value="FtsX"/>
    <property type="match status" value="1"/>
</dbReference>
<evidence type="ECO:0000313" key="10">
    <source>
        <dbReference type="Proteomes" id="UP000190341"/>
    </source>
</evidence>
<evidence type="ECO:0000256" key="6">
    <source>
        <dbReference type="SAM" id="Phobius"/>
    </source>
</evidence>
<dbReference type="PANTHER" id="PTHR30572:SF18">
    <property type="entry name" value="ABC-TYPE MACROLIDE FAMILY EXPORT SYSTEM PERMEASE COMPONENT 2"/>
    <property type="match status" value="1"/>
</dbReference>
<evidence type="ECO:0000259" key="7">
    <source>
        <dbReference type="Pfam" id="PF02687"/>
    </source>
</evidence>
<evidence type="ECO:0000313" key="9">
    <source>
        <dbReference type="EMBL" id="SKC58719.1"/>
    </source>
</evidence>
<reference evidence="9 10" key="1">
    <citation type="submission" date="2017-02" db="EMBL/GenBank/DDBJ databases">
        <authorList>
            <person name="Peterson S.W."/>
        </authorList>
    </citation>
    <scope>NUCLEOTIDE SEQUENCE [LARGE SCALE GENOMIC DNA]</scope>
    <source>
        <strain evidence="9 10">P15</strain>
    </source>
</reference>
<feature type="transmembrane region" description="Helical" evidence="6">
    <location>
        <begin position="21"/>
        <end position="44"/>
    </location>
</feature>
<dbReference type="AlphaFoldDB" id="A0A1T5K5H2"/>
<feature type="transmembrane region" description="Helical" evidence="6">
    <location>
        <begin position="350"/>
        <end position="377"/>
    </location>
</feature>
<evidence type="ECO:0000256" key="1">
    <source>
        <dbReference type="ARBA" id="ARBA00004651"/>
    </source>
</evidence>
<accession>A0A1T5K5H2</accession>
<dbReference type="OrthoDB" id="8735006at2"/>
<evidence type="ECO:0000256" key="3">
    <source>
        <dbReference type="ARBA" id="ARBA00022692"/>
    </source>
</evidence>
<dbReference type="STRING" id="428993.SAMN06296058_1366"/>
<feature type="domain" description="MacB-like periplasmic core" evidence="8">
    <location>
        <begin position="20"/>
        <end position="269"/>
    </location>
</feature>
<dbReference type="PANTHER" id="PTHR30572">
    <property type="entry name" value="MEMBRANE COMPONENT OF TRANSPORTER-RELATED"/>
    <property type="match status" value="1"/>
</dbReference>
<dbReference type="GO" id="GO:0022857">
    <property type="term" value="F:transmembrane transporter activity"/>
    <property type="evidence" value="ECO:0007669"/>
    <property type="project" value="TreeGrafter"/>
</dbReference>
<dbReference type="InterPro" id="IPR050250">
    <property type="entry name" value="Macrolide_Exporter_MacB"/>
</dbReference>
<keyword evidence="3 6" id="KW-0812">Transmembrane</keyword>
<feature type="transmembrane region" description="Helical" evidence="6">
    <location>
        <begin position="397"/>
        <end position="419"/>
    </location>
</feature>
<dbReference type="InterPro" id="IPR003838">
    <property type="entry name" value="ABC3_permease_C"/>
</dbReference>
<evidence type="ECO:0000256" key="5">
    <source>
        <dbReference type="ARBA" id="ARBA00023136"/>
    </source>
</evidence>
<organism evidence="9 10">
    <name type="scientific">Pseudoxanthomonas indica</name>
    <dbReference type="NCBI Taxonomy" id="428993"/>
    <lineage>
        <taxon>Bacteria</taxon>
        <taxon>Pseudomonadati</taxon>
        <taxon>Pseudomonadota</taxon>
        <taxon>Gammaproteobacteria</taxon>
        <taxon>Lysobacterales</taxon>
        <taxon>Lysobacteraceae</taxon>
        <taxon>Pseudoxanthomonas</taxon>
    </lineage>
</organism>
<dbReference type="EMBL" id="FUZV01000001">
    <property type="protein sequence ID" value="SKC58719.1"/>
    <property type="molecule type" value="Genomic_DNA"/>
</dbReference>
<keyword evidence="4 6" id="KW-1133">Transmembrane helix</keyword>
<keyword evidence="2" id="KW-1003">Cell membrane</keyword>
<evidence type="ECO:0000256" key="4">
    <source>
        <dbReference type="ARBA" id="ARBA00022989"/>
    </source>
</evidence>
<protein>
    <submittedName>
        <fullName evidence="9">Putative ABC transport system permease protein</fullName>
    </submittedName>
</protein>
<keyword evidence="5 6" id="KW-0472">Membrane</keyword>
<dbReference type="Pfam" id="PF12704">
    <property type="entry name" value="MacB_PCD"/>
    <property type="match status" value="1"/>
</dbReference>
<sequence>MFGYYFQLALRSFKRNKVLTALMVLAIALGIGASMTTLTVFYILSGDPMPGKSDTLFYVQMDPQSMDGYTAGEEPEEQVTRFDAEALLREKKGDRQALMTGGGVSIEPEKQGLSPFVVDARYASADFFPMFDAPFAFGQGWTGNEDEGQGRVAVISKKLNEKLFDGGNSVGKSIRMDQTEFRVIGVLDEWRPTPRFYDLNSDRYGEVEQVFLPFSTAVGLKMGRNGSMNCWGDSQGDETGVNAPCTWMQYWVQLNDSAKFDAYKQYLTNYSDQQRRAGRFERPTNIRLRNIMEWLEFKRVVPNDVRLQTWLAFGFLLVCLINTVGLLLAKFMRRSSEIGVRRALGASKAAIFSQALVEAGTVGLAGGVLGLGLALLGLWAVRQQPASYAELAHLDPVMLATTFLLAILASVLAGLLPAWRACQVTPAIQLKSQ</sequence>
<dbReference type="InterPro" id="IPR025857">
    <property type="entry name" value="MacB_PCD"/>
</dbReference>
<proteinExistence type="predicted"/>
<dbReference type="Proteomes" id="UP000190341">
    <property type="component" value="Unassembled WGS sequence"/>
</dbReference>
<evidence type="ECO:0000256" key="2">
    <source>
        <dbReference type="ARBA" id="ARBA00022475"/>
    </source>
</evidence>
<gene>
    <name evidence="9" type="ORF">SAMN06296058_1366</name>
</gene>
<evidence type="ECO:0000259" key="8">
    <source>
        <dbReference type="Pfam" id="PF12704"/>
    </source>
</evidence>
<feature type="domain" description="ABC3 transporter permease C-terminal" evidence="7">
    <location>
        <begin position="312"/>
        <end position="425"/>
    </location>
</feature>
<dbReference type="GO" id="GO:0005886">
    <property type="term" value="C:plasma membrane"/>
    <property type="evidence" value="ECO:0007669"/>
    <property type="project" value="UniProtKB-SubCell"/>
</dbReference>
<feature type="transmembrane region" description="Helical" evidence="6">
    <location>
        <begin position="310"/>
        <end position="329"/>
    </location>
</feature>
<name>A0A1T5K5H2_9GAMM</name>